<organism evidence="1 2">
    <name type="scientific">Mesorhizobium muleiense</name>
    <dbReference type="NCBI Taxonomy" id="1004279"/>
    <lineage>
        <taxon>Bacteria</taxon>
        <taxon>Pseudomonadati</taxon>
        <taxon>Pseudomonadota</taxon>
        <taxon>Alphaproteobacteria</taxon>
        <taxon>Hyphomicrobiales</taxon>
        <taxon>Phyllobacteriaceae</taxon>
        <taxon>Mesorhizobium</taxon>
    </lineage>
</organism>
<name>A0A1G9FWP8_9HYPH</name>
<accession>A0A1G9FWP8</accession>
<protein>
    <submittedName>
        <fullName evidence="1">Uncharacterized protein</fullName>
    </submittedName>
</protein>
<evidence type="ECO:0000313" key="2">
    <source>
        <dbReference type="Proteomes" id="UP000198894"/>
    </source>
</evidence>
<dbReference type="AlphaFoldDB" id="A0A1G9FWP8"/>
<dbReference type="EMBL" id="FNEE01000023">
    <property type="protein sequence ID" value="SDK92583.1"/>
    <property type="molecule type" value="Genomic_DNA"/>
</dbReference>
<keyword evidence="2" id="KW-1185">Reference proteome</keyword>
<proteinExistence type="predicted"/>
<gene>
    <name evidence="1" type="ORF">SAMN05428953_12341</name>
</gene>
<dbReference type="Proteomes" id="UP000198894">
    <property type="component" value="Unassembled WGS sequence"/>
</dbReference>
<evidence type="ECO:0000313" key="1">
    <source>
        <dbReference type="EMBL" id="SDK92583.1"/>
    </source>
</evidence>
<sequence>MNMTYKAVQDVLRKAGIVISKKGELHRINFFSGLENTAYYTTSLENALERGLAMARGAEKLPASAFAKSRGRPASAHFG</sequence>
<reference evidence="2" key="1">
    <citation type="submission" date="2016-10" db="EMBL/GenBank/DDBJ databases">
        <authorList>
            <person name="Varghese N."/>
            <person name="Submissions S."/>
        </authorList>
    </citation>
    <scope>NUCLEOTIDE SEQUENCE [LARGE SCALE GENOMIC DNA]</scope>
    <source>
        <strain evidence="2">CGMCC 1.11022</strain>
    </source>
</reference>